<gene>
    <name evidence="1" type="ORF">DWQ54_25430</name>
</gene>
<sequence>MFRAPQYNNELIFMVAETTIDNNLTANQFSIYRQLNGQWTKIKTVVSPVPDLPIVIGQQPFSFNGQSYISFSISKGDSKGVPIYDGNQQVWFSSVGIEKGDDLLRRVSSDQGTTNSRKVPDPEPFVTQDNAFIYYTTSEVAGGVPTIHRTDTGLGADTGLVMPVISDFPSLTGTE</sequence>
<evidence type="ECO:0000313" key="1">
    <source>
        <dbReference type="EMBL" id="REJ38744.1"/>
    </source>
</evidence>
<reference evidence="1 2" key="1">
    <citation type="submission" date="2017-10" db="EMBL/GenBank/DDBJ databases">
        <title>A large-scale comparative metagenomic study reveals the eutrophication-driven functional interactions in six Microcystis-epibionts communities.</title>
        <authorList>
            <person name="Li Q."/>
            <person name="Lin F."/>
        </authorList>
    </citation>
    <scope>NUCLEOTIDE SEQUENCE [LARGE SCALE GENOMIC DNA]</scope>
    <source>
        <strain evidence="1">TF09</strain>
    </source>
</reference>
<dbReference type="EMBL" id="QQWC01000010">
    <property type="protein sequence ID" value="REJ38744.1"/>
    <property type="molecule type" value="Genomic_DNA"/>
</dbReference>
<proteinExistence type="predicted"/>
<name>A0A3E0KUK4_9CHRO</name>
<comment type="caution">
    <text evidence="1">The sequence shown here is derived from an EMBL/GenBank/DDBJ whole genome shotgun (WGS) entry which is preliminary data.</text>
</comment>
<dbReference type="Proteomes" id="UP000256873">
    <property type="component" value="Unassembled WGS sequence"/>
</dbReference>
<evidence type="ECO:0000313" key="2">
    <source>
        <dbReference type="Proteomes" id="UP000256873"/>
    </source>
</evidence>
<protein>
    <submittedName>
        <fullName evidence="1">Uncharacterized protein</fullName>
    </submittedName>
</protein>
<organism evidence="1 2">
    <name type="scientific">Microcystis flos-aquae TF09</name>
    <dbReference type="NCBI Taxonomy" id="2060473"/>
    <lineage>
        <taxon>Bacteria</taxon>
        <taxon>Bacillati</taxon>
        <taxon>Cyanobacteriota</taxon>
        <taxon>Cyanophyceae</taxon>
        <taxon>Oscillatoriophycideae</taxon>
        <taxon>Chroococcales</taxon>
        <taxon>Microcystaceae</taxon>
        <taxon>Microcystis</taxon>
    </lineage>
</organism>
<accession>A0A3E0KUK4</accession>
<dbReference type="AlphaFoldDB" id="A0A3E0KUK4"/>